<dbReference type="EMBL" id="AWUE01024854">
    <property type="protein sequence ID" value="OMO49548.1"/>
    <property type="molecule type" value="Genomic_DNA"/>
</dbReference>
<protein>
    <submittedName>
        <fullName evidence="2">Uncharacterized protein</fullName>
    </submittedName>
</protein>
<evidence type="ECO:0000313" key="3">
    <source>
        <dbReference type="Proteomes" id="UP000187203"/>
    </source>
</evidence>
<feature type="compositionally biased region" description="Polar residues" evidence="1">
    <location>
        <begin position="65"/>
        <end position="79"/>
    </location>
</feature>
<comment type="caution">
    <text evidence="2">The sequence shown here is derived from an EMBL/GenBank/DDBJ whole genome shotgun (WGS) entry which is preliminary data.</text>
</comment>
<evidence type="ECO:0000313" key="2">
    <source>
        <dbReference type="EMBL" id="OMO49548.1"/>
    </source>
</evidence>
<proteinExistence type="predicted"/>
<feature type="compositionally biased region" description="Low complexity" evidence="1">
    <location>
        <begin position="86"/>
        <end position="99"/>
    </location>
</feature>
<reference evidence="3" key="1">
    <citation type="submission" date="2013-09" db="EMBL/GenBank/DDBJ databases">
        <title>Corchorus olitorius genome sequencing.</title>
        <authorList>
            <person name="Alam M."/>
            <person name="Haque M.S."/>
            <person name="Islam M.S."/>
            <person name="Emdad E.M."/>
            <person name="Islam M.M."/>
            <person name="Ahmed B."/>
            <person name="Halim A."/>
            <person name="Hossen Q.M.M."/>
            <person name="Hossain M.Z."/>
            <person name="Ahmed R."/>
            <person name="Khan M.M."/>
            <person name="Islam R."/>
            <person name="Rashid M.M."/>
            <person name="Khan S.A."/>
            <person name="Rahman M.S."/>
            <person name="Alam M."/>
            <person name="Yahiya A.S."/>
            <person name="Khan M.S."/>
            <person name="Azam M.S."/>
            <person name="Haque T."/>
            <person name="Lashkar M.Z.H."/>
            <person name="Akhand A.I."/>
            <person name="Morshed G."/>
            <person name="Roy S."/>
            <person name="Uddin K.S."/>
            <person name="Rabeya T."/>
            <person name="Hossain A.S."/>
            <person name="Chowdhury A."/>
            <person name="Snigdha A.R."/>
            <person name="Mortoza M.S."/>
            <person name="Matin S.A."/>
            <person name="Hoque S.M.E."/>
            <person name="Islam M.K."/>
            <person name="Roy D.K."/>
            <person name="Haider R."/>
            <person name="Moosa M.M."/>
            <person name="Elias S.M."/>
            <person name="Hasan A.M."/>
            <person name="Jahan S."/>
            <person name="Shafiuddin M."/>
            <person name="Mahmood N."/>
            <person name="Shommy N.S."/>
        </authorList>
    </citation>
    <scope>NUCLEOTIDE SEQUENCE [LARGE SCALE GENOMIC DNA]</scope>
    <source>
        <strain evidence="3">cv. O-4</strain>
    </source>
</reference>
<accession>A0A1R3FUM8</accession>
<feature type="region of interest" description="Disordered" evidence="1">
    <location>
        <begin position="65"/>
        <end position="113"/>
    </location>
</feature>
<organism evidence="2 3">
    <name type="scientific">Corchorus olitorius</name>
    <dbReference type="NCBI Taxonomy" id="93759"/>
    <lineage>
        <taxon>Eukaryota</taxon>
        <taxon>Viridiplantae</taxon>
        <taxon>Streptophyta</taxon>
        <taxon>Embryophyta</taxon>
        <taxon>Tracheophyta</taxon>
        <taxon>Spermatophyta</taxon>
        <taxon>Magnoliopsida</taxon>
        <taxon>eudicotyledons</taxon>
        <taxon>Gunneridae</taxon>
        <taxon>Pentapetalae</taxon>
        <taxon>rosids</taxon>
        <taxon>malvids</taxon>
        <taxon>Malvales</taxon>
        <taxon>Malvaceae</taxon>
        <taxon>Grewioideae</taxon>
        <taxon>Apeibeae</taxon>
        <taxon>Corchorus</taxon>
    </lineage>
</organism>
<keyword evidence="3" id="KW-1185">Reference proteome</keyword>
<evidence type="ECO:0000256" key="1">
    <source>
        <dbReference type="SAM" id="MobiDB-lite"/>
    </source>
</evidence>
<gene>
    <name evidence="2" type="ORF">COLO4_38504</name>
</gene>
<dbReference type="Proteomes" id="UP000187203">
    <property type="component" value="Unassembled WGS sequence"/>
</dbReference>
<name>A0A1R3FUM8_9ROSI</name>
<sequence length="113" mass="12457">MIVKLCRNNPHGSLISNLASNLQDQARNPIDLALIEPRFPFPISDSSRPMGLVFEYVIPHPSLYQTPLTNLRSNPSNAGDTRLENPKPSNPGGNPNSNNFLTPLFVLPKPQTN</sequence>
<dbReference type="AlphaFoldDB" id="A0A1R3FUM8"/>